<dbReference type="PANTHER" id="PTHR32002:SF62">
    <property type="entry name" value="PROTEIN NLP6-LIKE ISOFORM X1"/>
    <property type="match status" value="1"/>
</dbReference>
<dbReference type="AlphaFoldDB" id="A0ABD2XXN9"/>
<dbReference type="Pfam" id="PF00564">
    <property type="entry name" value="PB1"/>
    <property type="match status" value="1"/>
</dbReference>
<feature type="domain" description="RWP-RK" evidence="6">
    <location>
        <begin position="586"/>
        <end position="671"/>
    </location>
</feature>
<dbReference type="InterPro" id="IPR003035">
    <property type="entry name" value="RWP-RK_dom"/>
</dbReference>
<dbReference type="Pfam" id="PF22922">
    <property type="entry name" value="GAF_NLP"/>
    <property type="match status" value="1"/>
</dbReference>
<evidence type="ECO:0008006" key="10">
    <source>
        <dbReference type="Google" id="ProtNLM"/>
    </source>
</evidence>
<evidence type="ECO:0000256" key="1">
    <source>
        <dbReference type="ARBA" id="ARBA00023015"/>
    </source>
</evidence>
<organism evidence="8 9">
    <name type="scientific">Cinchona calisaya</name>
    <dbReference type="NCBI Taxonomy" id="153742"/>
    <lineage>
        <taxon>Eukaryota</taxon>
        <taxon>Viridiplantae</taxon>
        <taxon>Streptophyta</taxon>
        <taxon>Embryophyta</taxon>
        <taxon>Tracheophyta</taxon>
        <taxon>Spermatophyta</taxon>
        <taxon>Magnoliopsida</taxon>
        <taxon>eudicotyledons</taxon>
        <taxon>Gunneridae</taxon>
        <taxon>Pentapetalae</taxon>
        <taxon>asterids</taxon>
        <taxon>lamiids</taxon>
        <taxon>Gentianales</taxon>
        <taxon>Rubiaceae</taxon>
        <taxon>Cinchonoideae</taxon>
        <taxon>Cinchoneae</taxon>
        <taxon>Cinchona</taxon>
    </lineage>
</organism>
<name>A0ABD2XXN9_9GENT</name>
<dbReference type="InterPro" id="IPR055081">
    <property type="entry name" value="NLP1-9_GAF"/>
</dbReference>
<evidence type="ECO:0000259" key="7">
    <source>
        <dbReference type="PROSITE" id="PS51745"/>
    </source>
</evidence>
<evidence type="ECO:0000256" key="2">
    <source>
        <dbReference type="ARBA" id="ARBA00023125"/>
    </source>
</evidence>
<dbReference type="SUPFAM" id="SSF55781">
    <property type="entry name" value="GAF domain-like"/>
    <property type="match status" value="1"/>
</dbReference>
<evidence type="ECO:0000256" key="4">
    <source>
        <dbReference type="ARBA" id="ARBA00023242"/>
    </source>
</evidence>
<dbReference type="InterPro" id="IPR053793">
    <property type="entry name" value="PB1-like"/>
</dbReference>
<accession>A0ABD2XXN9</accession>
<feature type="region of interest" description="Disordered" evidence="5">
    <location>
        <begin position="544"/>
        <end position="593"/>
    </location>
</feature>
<evidence type="ECO:0000256" key="5">
    <source>
        <dbReference type="SAM" id="MobiDB-lite"/>
    </source>
</evidence>
<evidence type="ECO:0000256" key="3">
    <source>
        <dbReference type="ARBA" id="ARBA00023163"/>
    </source>
</evidence>
<dbReference type="GO" id="GO:0003677">
    <property type="term" value="F:DNA binding"/>
    <property type="evidence" value="ECO:0007669"/>
    <property type="project" value="UniProtKB-KW"/>
</dbReference>
<evidence type="ECO:0000259" key="6">
    <source>
        <dbReference type="PROSITE" id="PS51519"/>
    </source>
</evidence>
<keyword evidence="4" id="KW-0539">Nucleus</keyword>
<protein>
    <recommendedName>
        <fullName evidence="10">NIN-like protein</fullName>
    </recommendedName>
</protein>
<dbReference type="SUPFAM" id="SSF54277">
    <property type="entry name" value="CAD &amp; PB1 domains"/>
    <property type="match status" value="1"/>
</dbReference>
<evidence type="ECO:0000313" key="8">
    <source>
        <dbReference type="EMBL" id="KAL3499271.1"/>
    </source>
</evidence>
<keyword evidence="9" id="KW-1185">Reference proteome</keyword>
<keyword evidence="1" id="KW-0805">Transcription regulation</keyword>
<dbReference type="InterPro" id="IPR045012">
    <property type="entry name" value="NLP"/>
</dbReference>
<dbReference type="PANTHER" id="PTHR32002">
    <property type="entry name" value="PROTEIN NLP8"/>
    <property type="match status" value="1"/>
</dbReference>
<dbReference type="SMART" id="SM00666">
    <property type="entry name" value="PB1"/>
    <property type="match status" value="1"/>
</dbReference>
<feature type="domain" description="PB1" evidence="7">
    <location>
        <begin position="718"/>
        <end position="800"/>
    </location>
</feature>
<dbReference type="Pfam" id="PF02042">
    <property type="entry name" value="RWP-RK"/>
    <property type="match status" value="1"/>
</dbReference>
<proteinExistence type="predicted"/>
<keyword evidence="2" id="KW-0238">DNA-binding</keyword>
<comment type="caution">
    <text evidence="8">The sequence shown here is derived from an EMBL/GenBank/DDBJ whole genome shotgun (WGS) entry which is preliminary data.</text>
</comment>
<evidence type="ECO:0000313" key="9">
    <source>
        <dbReference type="Proteomes" id="UP001630127"/>
    </source>
</evidence>
<dbReference type="PROSITE" id="PS51745">
    <property type="entry name" value="PB1"/>
    <property type="match status" value="1"/>
</dbReference>
<keyword evidence="3" id="KW-0804">Transcription</keyword>
<gene>
    <name evidence="8" type="ORF">ACH5RR_038364</name>
</gene>
<dbReference type="Proteomes" id="UP001630127">
    <property type="component" value="Unassembled WGS sequence"/>
</dbReference>
<dbReference type="EMBL" id="JBJUIK010000016">
    <property type="protein sequence ID" value="KAL3499271.1"/>
    <property type="molecule type" value="Genomic_DNA"/>
</dbReference>
<sequence>MDRGGWPDPHPQIDEEIDRGHYNGTCSIDEFLKYYTTKSNGEVSRWQSGDNGFTIFWHQKEAKSQSESDSESASTVCPYDSLVLPNYMRSRQTHEPKKELLQDKIISVLRSVSLPERNKFLIQLWAPTKIGGRIVLTTSGQPFGISNINRQEGPPVQSQYLFGKGLCRYRKRCLGFQFNVVDHFDNTNNVGIDSNSSSQQQQVLQLGPPGRVFKQGFPELSPYIGYYTPQEFPLRDYAENECGILDYFALPLFESTGGHHCLGVLEIVTDNFLLLQYAAAACFYRTLELAHLRFQPPHLHECSKIRKDVLSSRVDIKEVLKFVRDEHKLPLVQAWFPCMCGECDPEKYVGYHASFPDHAFKTTNLFCEMLDYDNNDEYFAIYVNSCHKYGGFSIQEGKGLVGRAYSLKKPCFCRDTSEFSISDYPIVHFTREAKLTACLAIPLHFLHPSLGAFVLEIFLRTILEKSPSDRDLVDLLKSLLSTMINAFSRLNGSLGLQQGEEFSVELVPSSDDDDDNFKFFDICRSGGNLNRHNEALENARAELQVQSSQPPPIIGGSNVTNNDKTKANNVRKKQHSSIAARSKRRDITGTSRPEDYASARARITLDVLKPYSEGTLEDAALSLRVGRSTLKRICRELGVEDWRQWRSLMRRTKVDHHIHSSDPRLPAAGAVESVEEDVIHESGEGNPGIINALVEKEAAAPIIPTSATGGEIGDKSAVMIVKATYKGKNVRFPLSCNSGIKHLSQKIAERFELQVESFTIEYKDEEGDSIMIVCDEDLHDHIESLKSSGQNIIKFLVVSKIIGAG</sequence>
<reference evidence="8 9" key="1">
    <citation type="submission" date="2024-11" db="EMBL/GenBank/DDBJ databases">
        <title>A near-complete genome assembly of Cinchona calisaya.</title>
        <authorList>
            <person name="Lian D.C."/>
            <person name="Zhao X.W."/>
            <person name="Wei L."/>
        </authorList>
    </citation>
    <scope>NUCLEOTIDE SEQUENCE [LARGE SCALE GENOMIC DNA]</scope>
    <source>
        <tissue evidence="8">Nenye</tissue>
    </source>
</reference>
<dbReference type="InterPro" id="IPR000270">
    <property type="entry name" value="PB1_dom"/>
</dbReference>
<dbReference type="Gene3D" id="3.10.20.90">
    <property type="entry name" value="Phosphatidylinositol 3-kinase Catalytic Subunit, Chain A, domain 1"/>
    <property type="match status" value="1"/>
</dbReference>
<dbReference type="PROSITE" id="PS51519">
    <property type="entry name" value="RWP_RK"/>
    <property type="match status" value="1"/>
</dbReference>